<dbReference type="SUPFAM" id="SSF55874">
    <property type="entry name" value="ATPase domain of HSP90 chaperone/DNA topoisomerase II/histidine kinase"/>
    <property type="match status" value="1"/>
</dbReference>
<dbReference type="GO" id="GO:0000155">
    <property type="term" value="F:phosphorelay sensor kinase activity"/>
    <property type="evidence" value="ECO:0007669"/>
    <property type="project" value="InterPro"/>
</dbReference>
<dbReference type="Proteomes" id="UP000284841">
    <property type="component" value="Unassembled WGS sequence"/>
</dbReference>
<evidence type="ECO:0000256" key="10">
    <source>
        <dbReference type="SAM" id="Phobius"/>
    </source>
</evidence>
<comment type="catalytic activity">
    <reaction evidence="1">
        <text>ATP + protein L-histidine = ADP + protein N-phospho-L-histidine.</text>
        <dbReference type="EC" id="2.7.13.3"/>
    </reaction>
</comment>
<reference evidence="13 14" key="1">
    <citation type="submission" date="2018-08" db="EMBL/GenBank/DDBJ databases">
        <title>A genome reference for cultivated species of the human gut microbiota.</title>
        <authorList>
            <person name="Zou Y."/>
            <person name="Xue W."/>
            <person name="Luo G."/>
        </authorList>
    </citation>
    <scope>NUCLEOTIDE SEQUENCE [LARGE SCALE GENOMIC DNA]</scope>
    <source>
        <strain evidence="13 14">AM07-24</strain>
    </source>
</reference>
<dbReference type="InterPro" id="IPR011006">
    <property type="entry name" value="CheY-like_superfamily"/>
</dbReference>
<dbReference type="Pfam" id="PF00512">
    <property type="entry name" value="HisKA"/>
    <property type="match status" value="1"/>
</dbReference>
<accession>A0A415DUI9</accession>
<dbReference type="InterPro" id="IPR005467">
    <property type="entry name" value="His_kinase_dom"/>
</dbReference>
<evidence type="ECO:0000256" key="3">
    <source>
        <dbReference type="ARBA" id="ARBA00018672"/>
    </source>
</evidence>
<dbReference type="SMART" id="SM00062">
    <property type="entry name" value="PBPb"/>
    <property type="match status" value="1"/>
</dbReference>
<dbReference type="PANTHER" id="PTHR43047">
    <property type="entry name" value="TWO-COMPONENT HISTIDINE PROTEIN KINASE"/>
    <property type="match status" value="1"/>
</dbReference>
<evidence type="ECO:0000256" key="5">
    <source>
        <dbReference type="ARBA" id="ARBA00022679"/>
    </source>
</evidence>
<evidence type="ECO:0000256" key="8">
    <source>
        <dbReference type="ARBA" id="ARBA00024867"/>
    </source>
</evidence>
<organism evidence="13 14">
    <name type="scientific">Emergencia timonensis</name>
    <dbReference type="NCBI Taxonomy" id="1776384"/>
    <lineage>
        <taxon>Bacteria</taxon>
        <taxon>Bacillati</taxon>
        <taxon>Bacillota</taxon>
        <taxon>Clostridia</taxon>
        <taxon>Peptostreptococcales</taxon>
        <taxon>Anaerovoracaceae</taxon>
        <taxon>Emergencia</taxon>
    </lineage>
</organism>
<dbReference type="CDD" id="cd17546">
    <property type="entry name" value="REC_hyHK_CKI1_RcsC-like"/>
    <property type="match status" value="1"/>
</dbReference>
<evidence type="ECO:0000256" key="7">
    <source>
        <dbReference type="ARBA" id="ARBA00023012"/>
    </source>
</evidence>
<dbReference type="PROSITE" id="PS50110">
    <property type="entry name" value="RESPONSE_REGULATORY"/>
    <property type="match status" value="1"/>
</dbReference>
<proteinExistence type="predicted"/>
<dbReference type="EC" id="2.7.13.3" evidence="2"/>
<dbReference type="OrthoDB" id="9810305at2"/>
<dbReference type="InterPro" id="IPR001789">
    <property type="entry name" value="Sig_transdc_resp-reg_receiver"/>
</dbReference>
<dbReference type="Gene3D" id="3.40.190.10">
    <property type="entry name" value="Periplasmic binding protein-like II"/>
    <property type="match status" value="4"/>
</dbReference>
<keyword evidence="4 9" id="KW-0597">Phosphoprotein</keyword>
<evidence type="ECO:0000256" key="9">
    <source>
        <dbReference type="PROSITE-ProRule" id="PRU00169"/>
    </source>
</evidence>
<dbReference type="InterPro" id="IPR036890">
    <property type="entry name" value="HATPase_C_sf"/>
</dbReference>
<sequence length="919" mass="102348">MCFMISYMNRIAGEWVNMKRKRVFAVFLAVVVLLSLTVTAFGGNSDEDHKSVKVAFVEQEGLMEKDEDGNLSGYSYDYIMKMAQYANWDVEFVFPTTDSLDGAIVEMMDKVEKGQVDMISGLVYNEALADMYAYPEKGYGYAFTTLLASKTNTAINGDNLALRKNLKVAVIDMADTRNEELDAFCKSNNIEYTEVKCKSAEAQLEAIKNGKADVMVSLSLLPLAGTKVIASFADRPFYFACSKDYSQLCREIDKAIESIEYVEPDYRKDLHDKYFSDKEGECAFSTASQTYIEKKKKLKVLVPDEVKPLQSQEPSGTYKGIFVSFMKRLTEATGLKVELCSLPKGMTLKEAMASGKYDMTLAVPEDYKWADENGLIFSVPLLTSDKVLYYNKSADISDLSKLTQCKTGDLEKEMKRVEKGDADYGYGSSLVVNYNISNHAYQEIATLPVSEEKSNYVCSFSKDASRELIAVVNEVIENVDSATMNSYLLESSQIGNQALLSSWIRKNPVRAMGIVAAFVVLVISLIAVVLLNRRKRAENLKLQKANNAKSEFLSKMSHEMRTPLNAIMGVTALAEDEVNNPQEIREHLKSIDASSGYLLRLINDVLDMAKIESGEFTLKPSPYKYEDFERTIRVMMEPLCKQKEIAFICNYELDGADILVDKIRFDQVFINLLTNAVKFTPAGGRVEFSIRAVNNGSGFLDSTFVVKDTGIGMREEFLKSVFEPFAQERNDGAGGGTGLGLAIAKSIVDMMDGVFTIESKQDVGTTITIRLLLKMAPEKDIAEQPAEENREKSLAGKKVLLVEDNDMNREIAKKLLLKKDLQVFCAVNGKEAVDQFADSQEGYFDGILMDIRMPVMDGLTATGNIRAMTRADAKHIPIIAMTADAFEEDIEKAKAAGITSYLAKPVNVKLLYETLENLL</sequence>
<dbReference type="Pfam" id="PF02518">
    <property type="entry name" value="HATPase_c"/>
    <property type="match status" value="1"/>
</dbReference>
<dbReference type="PROSITE" id="PS50109">
    <property type="entry name" value="HIS_KIN"/>
    <property type="match status" value="1"/>
</dbReference>
<dbReference type="InterPro" id="IPR003594">
    <property type="entry name" value="HATPase_dom"/>
</dbReference>
<evidence type="ECO:0000256" key="1">
    <source>
        <dbReference type="ARBA" id="ARBA00000085"/>
    </source>
</evidence>
<dbReference type="SMART" id="SM00388">
    <property type="entry name" value="HisKA"/>
    <property type="match status" value="1"/>
</dbReference>
<dbReference type="SUPFAM" id="SSF52172">
    <property type="entry name" value="CheY-like"/>
    <property type="match status" value="1"/>
</dbReference>
<dbReference type="Pfam" id="PF00497">
    <property type="entry name" value="SBP_bac_3"/>
    <property type="match status" value="1"/>
</dbReference>
<keyword evidence="14" id="KW-1185">Reference proteome</keyword>
<dbReference type="STRING" id="1776384.GCA_900086585_01248"/>
<evidence type="ECO:0000256" key="2">
    <source>
        <dbReference type="ARBA" id="ARBA00012438"/>
    </source>
</evidence>
<keyword evidence="10" id="KW-0472">Membrane</keyword>
<comment type="function">
    <text evidence="8">May play the central regulatory role in sporulation. It may be an element of the effector pathway responsible for the activation of sporulation genes in response to nutritional stress. Spo0A may act in concert with spo0H (a sigma factor) to control the expression of some genes that are critical to the sporulation process.</text>
</comment>
<dbReference type="InterPro" id="IPR003661">
    <property type="entry name" value="HisK_dim/P_dom"/>
</dbReference>
<name>A0A415DUI9_9FIRM</name>
<feature type="domain" description="Histidine kinase" evidence="11">
    <location>
        <begin position="555"/>
        <end position="775"/>
    </location>
</feature>
<keyword evidence="6" id="KW-0418">Kinase</keyword>
<dbReference type="SMART" id="SM00448">
    <property type="entry name" value="REC"/>
    <property type="match status" value="1"/>
</dbReference>
<dbReference type="InterPro" id="IPR036097">
    <property type="entry name" value="HisK_dim/P_sf"/>
</dbReference>
<dbReference type="AlphaFoldDB" id="A0A415DUI9"/>
<dbReference type="Pfam" id="PF00072">
    <property type="entry name" value="Response_reg"/>
    <property type="match status" value="1"/>
</dbReference>
<dbReference type="InterPro" id="IPR001638">
    <property type="entry name" value="Solute-binding_3/MltF_N"/>
</dbReference>
<evidence type="ECO:0000313" key="13">
    <source>
        <dbReference type="EMBL" id="RHJ83763.1"/>
    </source>
</evidence>
<keyword evidence="10" id="KW-0812">Transmembrane</keyword>
<evidence type="ECO:0000256" key="4">
    <source>
        <dbReference type="ARBA" id="ARBA00022553"/>
    </source>
</evidence>
<dbReference type="Gene3D" id="3.40.50.2300">
    <property type="match status" value="1"/>
</dbReference>
<dbReference type="CDD" id="cd00082">
    <property type="entry name" value="HisKA"/>
    <property type="match status" value="1"/>
</dbReference>
<keyword evidence="5" id="KW-0808">Transferase</keyword>
<gene>
    <name evidence="13" type="ORF">DW099_18770</name>
</gene>
<dbReference type="SUPFAM" id="SSF53850">
    <property type="entry name" value="Periplasmic binding protein-like II"/>
    <property type="match status" value="2"/>
</dbReference>
<dbReference type="Gene3D" id="1.10.287.130">
    <property type="match status" value="1"/>
</dbReference>
<dbReference type="InterPro" id="IPR004358">
    <property type="entry name" value="Sig_transdc_His_kin-like_C"/>
</dbReference>
<evidence type="ECO:0000256" key="6">
    <source>
        <dbReference type="ARBA" id="ARBA00022777"/>
    </source>
</evidence>
<dbReference type="Gene3D" id="3.30.565.10">
    <property type="entry name" value="Histidine kinase-like ATPase, C-terminal domain"/>
    <property type="match status" value="1"/>
</dbReference>
<keyword evidence="10" id="KW-1133">Transmembrane helix</keyword>
<dbReference type="PRINTS" id="PR00344">
    <property type="entry name" value="BCTRLSENSOR"/>
</dbReference>
<dbReference type="SUPFAM" id="SSF47384">
    <property type="entry name" value="Homodimeric domain of signal transducing histidine kinase"/>
    <property type="match status" value="1"/>
</dbReference>
<evidence type="ECO:0000259" key="11">
    <source>
        <dbReference type="PROSITE" id="PS50109"/>
    </source>
</evidence>
<keyword evidence="7" id="KW-0902">Two-component regulatory system</keyword>
<dbReference type="SMART" id="SM00387">
    <property type="entry name" value="HATPase_c"/>
    <property type="match status" value="1"/>
</dbReference>
<dbReference type="EMBL" id="QRMS01000008">
    <property type="protein sequence ID" value="RHJ83763.1"/>
    <property type="molecule type" value="Genomic_DNA"/>
</dbReference>
<feature type="domain" description="Response regulatory" evidence="12">
    <location>
        <begin position="798"/>
        <end position="919"/>
    </location>
</feature>
<evidence type="ECO:0000313" key="14">
    <source>
        <dbReference type="Proteomes" id="UP000284841"/>
    </source>
</evidence>
<feature type="transmembrane region" description="Helical" evidence="10">
    <location>
        <begin position="511"/>
        <end position="531"/>
    </location>
</feature>
<protein>
    <recommendedName>
        <fullName evidence="3">Stage 0 sporulation protein A homolog</fullName>
        <ecNumber evidence="2">2.7.13.3</ecNumber>
    </recommendedName>
</protein>
<comment type="caution">
    <text evidence="13">The sequence shown here is derived from an EMBL/GenBank/DDBJ whole genome shotgun (WGS) entry which is preliminary data.</text>
</comment>
<feature type="modified residue" description="4-aspartylphosphate" evidence="9">
    <location>
        <position position="850"/>
    </location>
</feature>
<evidence type="ECO:0000259" key="12">
    <source>
        <dbReference type="PROSITE" id="PS50110"/>
    </source>
</evidence>